<dbReference type="GO" id="GO:0016787">
    <property type="term" value="F:hydrolase activity"/>
    <property type="evidence" value="ECO:0007669"/>
    <property type="project" value="UniProtKB-KW"/>
</dbReference>
<evidence type="ECO:0000256" key="2">
    <source>
        <dbReference type="ARBA" id="ARBA00022741"/>
    </source>
</evidence>
<gene>
    <name evidence="8" type="ORF">ACFO60_01005</name>
</gene>
<accession>A0ABV9C8D8</accession>
<feature type="domain" description="DNA2/NAM7 helicase helicase" evidence="6">
    <location>
        <begin position="629"/>
        <end position="710"/>
    </location>
</feature>
<dbReference type="CDD" id="cd17934">
    <property type="entry name" value="DEXXQc_Upf1-like"/>
    <property type="match status" value="1"/>
</dbReference>
<dbReference type="GO" id="GO:0004386">
    <property type="term" value="F:helicase activity"/>
    <property type="evidence" value="ECO:0007669"/>
    <property type="project" value="UniProtKB-KW"/>
</dbReference>
<keyword evidence="9" id="KW-1185">Reference proteome</keyword>
<evidence type="ECO:0000256" key="5">
    <source>
        <dbReference type="ARBA" id="ARBA00022840"/>
    </source>
</evidence>
<dbReference type="Proteomes" id="UP001596004">
    <property type="component" value="Unassembled WGS sequence"/>
</dbReference>
<dbReference type="InterPro" id="IPR041677">
    <property type="entry name" value="DNA2/NAM7_AAA_11"/>
</dbReference>
<evidence type="ECO:0000256" key="4">
    <source>
        <dbReference type="ARBA" id="ARBA00022806"/>
    </source>
</evidence>
<dbReference type="Gene3D" id="3.40.50.300">
    <property type="entry name" value="P-loop containing nucleotide triphosphate hydrolases"/>
    <property type="match status" value="2"/>
</dbReference>
<dbReference type="InterPro" id="IPR047187">
    <property type="entry name" value="SF1_C_Upf1"/>
</dbReference>
<evidence type="ECO:0000256" key="3">
    <source>
        <dbReference type="ARBA" id="ARBA00022801"/>
    </source>
</evidence>
<evidence type="ECO:0000313" key="9">
    <source>
        <dbReference type="Proteomes" id="UP001596004"/>
    </source>
</evidence>
<dbReference type="InterPro" id="IPR027417">
    <property type="entry name" value="P-loop_NTPase"/>
</dbReference>
<dbReference type="EC" id="3.6.4.-" evidence="8"/>
<keyword evidence="3 8" id="KW-0378">Hydrolase</keyword>
<evidence type="ECO:0000259" key="7">
    <source>
        <dbReference type="Pfam" id="PF13087"/>
    </source>
</evidence>
<dbReference type="CDD" id="cd18808">
    <property type="entry name" value="SF1_C_Upf1"/>
    <property type="match status" value="1"/>
</dbReference>
<reference evidence="9" key="1">
    <citation type="journal article" date="2019" name="Int. J. Syst. Evol. Microbiol.">
        <title>The Global Catalogue of Microorganisms (GCM) 10K type strain sequencing project: providing services to taxonomists for standard genome sequencing and annotation.</title>
        <authorList>
            <consortium name="The Broad Institute Genomics Platform"/>
            <consortium name="The Broad Institute Genome Sequencing Center for Infectious Disease"/>
            <person name="Wu L."/>
            <person name="Ma J."/>
        </authorList>
    </citation>
    <scope>NUCLEOTIDE SEQUENCE [LARGE SCALE GENOMIC DNA]</scope>
    <source>
        <strain evidence="9">CGMCC 4.7132</strain>
    </source>
</reference>
<feature type="domain" description="DNA2/NAM7 helicase-like C-terminal" evidence="7">
    <location>
        <begin position="741"/>
        <end position="936"/>
    </location>
</feature>
<sequence length="982" mass="108288">MTTVRVSLPGPVAVIPSQKVRDQLAPQLRPAHLVENINRLARAGALPARIEEKYLAVYTDTHVAGLYVTPLGDAYRLGWAAPRGFRDEERLLRGALLLGCGAGWHEYHHVGDVPRGVMSSHMALLRQAWADVGSLRPPPPRLPPEHTEYLDLMEQVIDAGRDIEVARQRAEPPIHYRRRESTREERRSVSGVYEFHLARPTAPAVGAVVHLADQPELRGKVIRVKDAEVIVVRFDSAVDYGRIPAQGALTVMPSDLVFRAQADAVAALRRGEVTNVELLRWLVDRRLAPFRVDPMARPRGTLDPDSQLLAFQRALAVPDLLLILGPPGTGKTRTITEIAAACTARGERVLVTSHTNRAVDNVLEQLPEDVQTVRVGNEDAMTGRARDLMVENHVMRAREEVLAATEALASRLVVFAGDAEAAERWMTHLTDSLDAARAADHEMAGHATALDHVVRRVRAPIADRLAATEARLKTAWAAADRLHDREGHWERRHAQAHERATAGPLAFSYRWLADRRLSKLREVRRRLVPARAELADAAGAHDAGRAEVDRLVAADPEANGLIRVRDAADRRRQEAVAEANRAAEMLWAMVSGVMPVPPLDLPDDLPTWDRLRGQLGTSVMMSRRRASLLAEWRAGIGDAELDLQREFVRYADVVAATCIGTATSKLLADLEFDLAIVDEAGQISTPNLLVPLVRARRCILVGDHMQLPPYLDDEVREWGENLARDGLLPPAAAQEIGELLGRSAFERLYGTVPPDHQVMLAVQRRMPRQVGEFVSAAFYDGVLRTEHAGGGGGPLFTSPFAMVDTADRPAGERRERPAGRGEDGSGRGWVNALEADLIVRLVTRDARHHKDWAVIVPYRAQAERIRAGLRGTLGDGRQVADNVGTVDSFQGGERDLIIYGFTRSNPQGAVGFLKELRRLNVAVSRAKRQLVLVGDTTTLSAARDEGFRHLVRRMLDHLGRVGDRRSSVEVLAHLDGPEGEFL</sequence>
<organism evidence="8 9">
    <name type="scientific">Sphaerisporangium dianthi</name>
    <dbReference type="NCBI Taxonomy" id="1436120"/>
    <lineage>
        <taxon>Bacteria</taxon>
        <taxon>Bacillati</taxon>
        <taxon>Actinomycetota</taxon>
        <taxon>Actinomycetes</taxon>
        <taxon>Streptosporangiales</taxon>
        <taxon>Streptosporangiaceae</taxon>
        <taxon>Sphaerisporangium</taxon>
    </lineage>
</organism>
<dbReference type="Pfam" id="PF13086">
    <property type="entry name" value="AAA_11"/>
    <property type="match status" value="2"/>
</dbReference>
<dbReference type="InterPro" id="IPR050534">
    <property type="entry name" value="Coronavir_polyprotein_1ab"/>
</dbReference>
<comment type="similarity">
    <text evidence="1">Belongs to the DNA2/NAM7 helicase family.</text>
</comment>
<dbReference type="RefSeq" id="WP_380835755.1">
    <property type="nucleotide sequence ID" value="NZ_JBHSFP010000001.1"/>
</dbReference>
<proteinExistence type="inferred from homology"/>
<name>A0ABV9C8D8_9ACTN</name>
<evidence type="ECO:0000313" key="8">
    <source>
        <dbReference type="EMBL" id="MFC4529325.1"/>
    </source>
</evidence>
<evidence type="ECO:0000256" key="1">
    <source>
        <dbReference type="ARBA" id="ARBA00007913"/>
    </source>
</evidence>
<dbReference type="SUPFAM" id="SSF52540">
    <property type="entry name" value="P-loop containing nucleoside triphosphate hydrolases"/>
    <property type="match status" value="1"/>
</dbReference>
<keyword evidence="4 8" id="KW-0347">Helicase</keyword>
<dbReference type="InterPro" id="IPR041679">
    <property type="entry name" value="DNA2/NAM7-like_C"/>
</dbReference>
<protein>
    <submittedName>
        <fullName evidence="8">DEAD/DEAH box helicase</fullName>
        <ecNumber evidence="8">3.6.4.-</ecNumber>
    </submittedName>
</protein>
<feature type="domain" description="DNA2/NAM7 helicase helicase" evidence="6">
    <location>
        <begin position="305"/>
        <end position="426"/>
    </location>
</feature>
<evidence type="ECO:0000259" key="6">
    <source>
        <dbReference type="Pfam" id="PF13086"/>
    </source>
</evidence>
<comment type="caution">
    <text evidence="8">The sequence shown here is derived from an EMBL/GenBank/DDBJ whole genome shotgun (WGS) entry which is preliminary data.</text>
</comment>
<dbReference type="PANTHER" id="PTHR43788:SF8">
    <property type="entry name" value="DNA-BINDING PROTEIN SMUBP-2"/>
    <property type="match status" value="1"/>
</dbReference>
<dbReference type="PANTHER" id="PTHR43788">
    <property type="entry name" value="DNA2/NAM7 HELICASE FAMILY MEMBER"/>
    <property type="match status" value="1"/>
</dbReference>
<dbReference type="Pfam" id="PF13087">
    <property type="entry name" value="AAA_12"/>
    <property type="match status" value="1"/>
</dbReference>
<keyword evidence="2" id="KW-0547">Nucleotide-binding</keyword>
<dbReference type="EMBL" id="JBHSFP010000001">
    <property type="protein sequence ID" value="MFC4529325.1"/>
    <property type="molecule type" value="Genomic_DNA"/>
</dbReference>
<keyword evidence="5" id="KW-0067">ATP-binding</keyword>